<accession>A0ACB0DQB6</accession>
<gene>
    <name evidence="1" type="ORF">MRATA1EN3_LOCUS1645</name>
</gene>
<dbReference type="EMBL" id="OX596085">
    <property type="protein sequence ID" value="CAI9690432.1"/>
    <property type="molecule type" value="Genomic_DNA"/>
</dbReference>
<reference evidence="1" key="1">
    <citation type="submission" date="2023-05" db="EMBL/GenBank/DDBJ databases">
        <authorList>
            <consortium name="ELIXIR-Norway"/>
        </authorList>
    </citation>
    <scope>NUCLEOTIDE SEQUENCE</scope>
</reference>
<evidence type="ECO:0000313" key="1">
    <source>
        <dbReference type="EMBL" id="CAI9690432.1"/>
    </source>
</evidence>
<evidence type="ECO:0000313" key="2">
    <source>
        <dbReference type="Proteomes" id="UP001162501"/>
    </source>
</evidence>
<proteinExistence type="predicted"/>
<name>A0ACB0DQB6_RANTA</name>
<sequence>MPSPISALQVKSNEDRSVELGHGDGLGNWVSTTYPSVKTTVSMTQPLSNGASEPCESRIPGVNRALPTQDADGGFEGDLDLAPIRPAINYSVIIPHNLAIGPGRRRAHRRTEWGRLSVPRGPQRAPRAERASPKPLERPPLTACLGLAPPSLLAAGEAVWGNGKTCVGGGSLAKRVAKQFAVRSVPRAAATAPAPRSLQGKREGEEVTEFTSPPPPLPE</sequence>
<dbReference type="Proteomes" id="UP001162501">
    <property type="component" value="Chromosome 1"/>
</dbReference>
<protein>
    <submittedName>
        <fullName evidence="1">Uncharacterized protein</fullName>
    </submittedName>
</protein>
<organism evidence="1 2">
    <name type="scientific">Rangifer tarandus platyrhynchus</name>
    <name type="common">Svalbard reindeer</name>
    <dbReference type="NCBI Taxonomy" id="3082113"/>
    <lineage>
        <taxon>Eukaryota</taxon>
        <taxon>Metazoa</taxon>
        <taxon>Chordata</taxon>
        <taxon>Craniata</taxon>
        <taxon>Vertebrata</taxon>
        <taxon>Euteleostomi</taxon>
        <taxon>Mammalia</taxon>
        <taxon>Eutheria</taxon>
        <taxon>Laurasiatheria</taxon>
        <taxon>Artiodactyla</taxon>
        <taxon>Ruminantia</taxon>
        <taxon>Pecora</taxon>
        <taxon>Cervidae</taxon>
        <taxon>Odocoileinae</taxon>
        <taxon>Rangifer</taxon>
    </lineage>
</organism>